<keyword evidence="6" id="KW-1185">Reference proteome</keyword>
<keyword evidence="5" id="KW-0808">Transferase</keyword>
<dbReference type="InterPro" id="IPR000653">
    <property type="entry name" value="DegT/StrS_aminotransferase"/>
</dbReference>
<dbReference type="InterPro" id="IPR015422">
    <property type="entry name" value="PyrdxlP-dep_Trfase_small"/>
</dbReference>
<reference evidence="5 6" key="1">
    <citation type="submission" date="2019-11" db="EMBL/GenBank/DDBJ databases">
        <title>Novel species isolated from a subtropical stream in China.</title>
        <authorList>
            <person name="Lu H."/>
        </authorList>
    </citation>
    <scope>NUCLEOTIDE SEQUENCE [LARGE SCALE GENOMIC DNA]</scope>
    <source>
        <strain evidence="5 6">FT92W</strain>
    </source>
</reference>
<dbReference type="Gene3D" id="3.90.1150.10">
    <property type="entry name" value="Aspartate Aminotransferase, domain 1"/>
    <property type="match status" value="1"/>
</dbReference>
<protein>
    <submittedName>
        <fullName evidence="5">DegT/DnrJ/EryC1/StrS aminotransferase family protein</fullName>
    </submittedName>
</protein>
<dbReference type="InterPro" id="IPR015424">
    <property type="entry name" value="PyrdxlP-dep_Trfase"/>
</dbReference>
<evidence type="ECO:0000256" key="4">
    <source>
        <dbReference type="RuleBase" id="RU004508"/>
    </source>
</evidence>
<dbReference type="EMBL" id="WKJJ01000003">
    <property type="protein sequence ID" value="MRV71122.1"/>
    <property type="molecule type" value="Genomic_DNA"/>
</dbReference>
<evidence type="ECO:0000256" key="1">
    <source>
        <dbReference type="ARBA" id="ARBA00037999"/>
    </source>
</evidence>
<dbReference type="GO" id="GO:0000271">
    <property type="term" value="P:polysaccharide biosynthetic process"/>
    <property type="evidence" value="ECO:0007669"/>
    <property type="project" value="TreeGrafter"/>
</dbReference>
<evidence type="ECO:0000313" key="6">
    <source>
        <dbReference type="Proteomes" id="UP000446768"/>
    </source>
</evidence>
<evidence type="ECO:0000313" key="5">
    <source>
        <dbReference type="EMBL" id="MRV71122.1"/>
    </source>
</evidence>
<dbReference type="InterPro" id="IPR015421">
    <property type="entry name" value="PyrdxlP-dep_Trfase_major"/>
</dbReference>
<sequence length="368" mass="39506">MTDFLPFARPSIDEATIEQVVAVLRSGWLTGGPQVRAFEAALATYCGGRTVRVMNSGTAALALALQLADVGQGDVVITTPLTWVATANVIVQAGARPRFVDVDPVTRNLDLRLAADAVTPEVRAIMPVDLAGLPVDRDALYGLAHRHGLRVIEDAAQSFGAQSCGQPVGATGDFVAFSFHANKNITTGEGGALVLPPDMDPARCERLRLLGVQRFDDGTLDIDEMGFKANMSDVAAVIGLGQLARVAEITQLRRMLAQDYFAGLPQDRGLVLPQADFTGSNWHMFQVLLPDNTDRAAVIRALRALGIGAGVHYPAVHLYTAYRRLGYAPGDFPIAENIARRILTLPLHPQMITADVLRVCDALQKVLP</sequence>
<dbReference type="Proteomes" id="UP000446768">
    <property type="component" value="Unassembled WGS sequence"/>
</dbReference>
<dbReference type="AlphaFoldDB" id="A0A7X2IKC0"/>
<feature type="active site" description="Proton acceptor" evidence="2">
    <location>
        <position position="183"/>
    </location>
</feature>
<dbReference type="GO" id="GO:0008483">
    <property type="term" value="F:transaminase activity"/>
    <property type="evidence" value="ECO:0007669"/>
    <property type="project" value="UniProtKB-KW"/>
</dbReference>
<dbReference type="GO" id="GO:0030170">
    <property type="term" value="F:pyridoxal phosphate binding"/>
    <property type="evidence" value="ECO:0007669"/>
    <property type="project" value="TreeGrafter"/>
</dbReference>
<gene>
    <name evidence="5" type="ORF">GJ700_05240</name>
</gene>
<proteinExistence type="inferred from homology"/>
<dbReference type="Gene3D" id="3.40.640.10">
    <property type="entry name" value="Type I PLP-dependent aspartate aminotransferase-like (Major domain)"/>
    <property type="match status" value="1"/>
</dbReference>
<name>A0A7X2IKC0_9BURK</name>
<comment type="similarity">
    <text evidence="1 4">Belongs to the DegT/DnrJ/EryC1 family.</text>
</comment>
<dbReference type="PANTHER" id="PTHR30244">
    <property type="entry name" value="TRANSAMINASE"/>
    <property type="match status" value="1"/>
</dbReference>
<feature type="modified residue" description="N6-(pyridoxal phosphate)lysine" evidence="3">
    <location>
        <position position="183"/>
    </location>
</feature>
<keyword evidence="5" id="KW-0032">Aminotransferase</keyword>
<dbReference type="PANTHER" id="PTHR30244:SF34">
    <property type="entry name" value="DTDP-4-AMINO-4,6-DIDEOXYGALACTOSE TRANSAMINASE"/>
    <property type="match status" value="1"/>
</dbReference>
<evidence type="ECO:0000256" key="2">
    <source>
        <dbReference type="PIRSR" id="PIRSR000390-1"/>
    </source>
</evidence>
<evidence type="ECO:0000256" key="3">
    <source>
        <dbReference type="PIRSR" id="PIRSR000390-2"/>
    </source>
</evidence>
<dbReference type="PIRSF" id="PIRSF000390">
    <property type="entry name" value="PLP_StrS"/>
    <property type="match status" value="1"/>
</dbReference>
<dbReference type="Pfam" id="PF01041">
    <property type="entry name" value="DegT_DnrJ_EryC1"/>
    <property type="match status" value="1"/>
</dbReference>
<keyword evidence="3 4" id="KW-0663">Pyridoxal phosphate</keyword>
<comment type="caution">
    <text evidence="5">The sequence shown here is derived from an EMBL/GenBank/DDBJ whole genome shotgun (WGS) entry which is preliminary data.</text>
</comment>
<organism evidence="5 6">
    <name type="scientific">Pseudoduganella rivuli</name>
    <dbReference type="NCBI Taxonomy" id="2666085"/>
    <lineage>
        <taxon>Bacteria</taxon>
        <taxon>Pseudomonadati</taxon>
        <taxon>Pseudomonadota</taxon>
        <taxon>Betaproteobacteria</taxon>
        <taxon>Burkholderiales</taxon>
        <taxon>Oxalobacteraceae</taxon>
        <taxon>Telluria group</taxon>
        <taxon>Pseudoduganella</taxon>
    </lineage>
</organism>
<dbReference type="CDD" id="cd00616">
    <property type="entry name" value="AHBA_syn"/>
    <property type="match status" value="1"/>
</dbReference>
<accession>A0A7X2IKC0</accession>
<dbReference type="SUPFAM" id="SSF53383">
    <property type="entry name" value="PLP-dependent transferases"/>
    <property type="match status" value="1"/>
</dbReference>